<dbReference type="EMBL" id="AP024959">
    <property type="protein sequence ID" value="BCZ85439.1"/>
    <property type="molecule type" value="Genomic_DNA"/>
</dbReference>
<reference evidence="2 3" key="1">
    <citation type="journal article" date="2022" name="Front. Microbiol.">
        <title>Identification and characterization of a novel class of self-sufficient cytochrome P450 hydroxylase involved in cyclohexanecarboxylate degradation in Paraburkholderia terrae strain KU-64.</title>
        <authorList>
            <person name="Yamamoto T."/>
            <person name="Hasegawa Y."/>
            <person name="Iwaki H."/>
        </authorList>
    </citation>
    <scope>NUCLEOTIDE SEQUENCE [LARGE SCALE GENOMIC DNA]</scope>
    <source>
        <strain evidence="2 3">KU-64</strain>
    </source>
</reference>
<dbReference type="Gene3D" id="3.40.50.10540">
    <property type="entry name" value="Crotonobetainyl-coa:carnitine coa-transferase, domain 1"/>
    <property type="match status" value="1"/>
</dbReference>
<dbReference type="PANTHER" id="PTHR48207:SF3">
    <property type="entry name" value="SUCCINATE--HYDROXYMETHYLGLUTARATE COA-TRANSFERASE"/>
    <property type="match status" value="1"/>
</dbReference>
<gene>
    <name evidence="2" type="ORF">PTKU64_91140</name>
</gene>
<keyword evidence="3" id="KW-1185">Reference proteome</keyword>
<accession>A0ABN6JZE8</accession>
<evidence type="ECO:0000313" key="3">
    <source>
        <dbReference type="Proteomes" id="UP001319874"/>
    </source>
</evidence>
<evidence type="ECO:0000313" key="2">
    <source>
        <dbReference type="EMBL" id="BCZ85439.1"/>
    </source>
</evidence>
<dbReference type="Proteomes" id="UP001319874">
    <property type="component" value="Plasmid pPT365"/>
</dbReference>
<proteinExistence type="predicted"/>
<sequence length="390" mass="41758">MSVQTTNTLPLAGYTVFEIGQNVAAPFAAQILGDLGAHVIKVEKPSGDDARRWGPPDWEGAAAMFQTLNRNKTSQTCDFRDPVQVEALRKQLLEQADVVIQNFRPGVLKQLGLDDSALRTAKPELIYCDMGAFGRGGPLSELPGYDPLMQAYGGLMSVTGEPGSMPVRTGYSVIDCGAGMWAAIGVLGALLQRERKSGGEGEGRGNGARVEVSLFETALGWMQIAAAQYMASGTSPGRHGSGAASIVPYRAFEASDGHIVVAAGNDGLFAKLCNVLGHPEWTQDPDFSGNAMRVRHRDRIDGLIQAEIQRRDRAHWLKVLRAAQVPCAPVQDTAEAFGCEQAQALGVMQDVPDSEMKLMGLPLRLNGIRPAIRTAPPALTPLRRSEGVLS</sequence>
<dbReference type="SUPFAM" id="SSF89796">
    <property type="entry name" value="CoA-transferase family III (CaiB/BaiF)"/>
    <property type="match status" value="1"/>
</dbReference>
<dbReference type="InterPro" id="IPR044855">
    <property type="entry name" value="CoA-Trfase_III_dom3_sf"/>
</dbReference>
<dbReference type="InterPro" id="IPR050483">
    <property type="entry name" value="CoA-transferase_III_domain"/>
</dbReference>
<dbReference type="Gene3D" id="3.30.1540.10">
    <property type="entry name" value="formyl-coa transferase, domain 3"/>
    <property type="match status" value="1"/>
</dbReference>
<dbReference type="PANTHER" id="PTHR48207">
    <property type="entry name" value="SUCCINATE--HYDROXYMETHYLGLUTARATE COA-TRANSFERASE"/>
    <property type="match status" value="1"/>
</dbReference>
<keyword evidence="2" id="KW-0614">Plasmid</keyword>
<dbReference type="Pfam" id="PF02515">
    <property type="entry name" value="CoA_transf_3"/>
    <property type="match status" value="1"/>
</dbReference>
<dbReference type="InterPro" id="IPR003673">
    <property type="entry name" value="CoA-Trfase_fam_III"/>
</dbReference>
<dbReference type="GO" id="GO:0016740">
    <property type="term" value="F:transferase activity"/>
    <property type="evidence" value="ECO:0007669"/>
    <property type="project" value="UniProtKB-KW"/>
</dbReference>
<organism evidence="2 3">
    <name type="scientific">Paraburkholderia terrae</name>
    <dbReference type="NCBI Taxonomy" id="311230"/>
    <lineage>
        <taxon>Bacteria</taxon>
        <taxon>Pseudomonadati</taxon>
        <taxon>Pseudomonadota</taxon>
        <taxon>Betaproteobacteria</taxon>
        <taxon>Burkholderiales</taxon>
        <taxon>Burkholderiaceae</taxon>
        <taxon>Paraburkholderia</taxon>
    </lineage>
</organism>
<dbReference type="RefSeq" id="WP_229518118.1">
    <property type="nucleotide sequence ID" value="NZ_AP024959.1"/>
</dbReference>
<evidence type="ECO:0000256" key="1">
    <source>
        <dbReference type="ARBA" id="ARBA00022679"/>
    </source>
</evidence>
<geneLocation type="plasmid" evidence="2 3">
    <name>pPT365</name>
</geneLocation>
<dbReference type="InterPro" id="IPR023606">
    <property type="entry name" value="CoA-Trfase_III_dom_1_sf"/>
</dbReference>
<keyword evidence="1 2" id="KW-0808">Transferase</keyword>
<name>A0ABN6JZE8_9BURK</name>
<protein>
    <submittedName>
        <fullName evidence="2">CoA transferase</fullName>
    </submittedName>
</protein>